<protein>
    <submittedName>
        <fullName evidence="2">Uncharacterized protein</fullName>
    </submittedName>
</protein>
<comment type="caution">
    <text evidence="2">The sequence shown here is derived from an EMBL/GenBank/DDBJ whole genome shotgun (WGS) entry which is preliminary data.</text>
</comment>
<dbReference type="OrthoDB" id="4333532at2"/>
<evidence type="ECO:0000313" key="3">
    <source>
        <dbReference type="Proteomes" id="UP000053923"/>
    </source>
</evidence>
<feature type="transmembrane region" description="Helical" evidence="1">
    <location>
        <begin position="21"/>
        <end position="39"/>
    </location>
</feature>
<evidence type="ECO:0000256" key="1">
    <source>
        <dbReference type="SAM" id="Phobius"/>
    </source>
</evidence>
<name>A0A101J9Q4_9ACTN</name>
<sequence length="175" mass="19241">MPSAGSRPRPAPTGDRQWRDSARFALGCALAFLGMALLVDYDAETLTPPRALLWLVLTAVVFTILLPQRVTAGPGWLAVRGLVRRQTVRTDALVTVRQYGDISAHLTLCDTDGRRLELDPRTLVANPLLWHELDTGVRRSRQRGTLREGVDVLEQLGHRIDDATVQAVLKASGIS</sequence>
<feature type="transmembrane region" description="Helical" evidence="1">
    <location>
        <begin position="51"/>
        <end position="67"/>
    </location>
</feature>
<organism evidence="2 3">
    <name type="scientific">Streptomyces regalis</name>
    <dbReference type="NCBI Taxonomy" id="68262"/>
    <lineage>
        <taxon>Bacteria</taxon>
        <taxon>Bacillati</taxon>
        <taxon>Actinomycetota</taxon>
        <taxon>Actinomycetes</taxon>
        <taxon>Kitasatosporales</taxon>
        <taxon>Streptomycetaceae</taxon>
        <taxon>Streptomyces</taxon>
    </lineage>
</organism>
<dbReference type="AlphaFoldDB" id="A0A101J9Q4"/>
<evidence type="ECO:0000313" key="2">
    <source>
        <dbReference type="EMBL" id="KUL22801.1"/>
    </source>
</evidence>
<gene>
    <name evidence="2" type="ORF">ADL12_41515</name>
</gene>
<dbReference type="RefSeq" id="WP_062713199.1">
    <property type="nucleotide sequence ID" value="NZ_LLZG01000393.1"/>
</dbReference>
<proteinExistence type="predicted"/>
<keyword evidence="1" id="KW-0812">Transmembrane</keyword>
<keyword evidence="1" id="KW-1133">Transmembrane helix</keyword>
<dbReference type="Proteomes" id="UP000053923">
    <property type="component" value="Unassembled WGS sequence"/>
</dbReference>
<accession>A0A101J9Q4</accession>
<dbReference type="EMBL" id="LLZG01000393">
    <property type="protein sequence ID" value="KUL22801.1"/>
    <property type="molecule type" value="Genomic_DNA"/>
</dbReference>
<keyword evidence="1" id="KW-0472">Membrane</keyword>
<keyword evidence="3" id="KW-1185">Reference proteome</keyword>
<reference evidence="3" key="1">
    <citation type="submission" date="2015-10" db="EMBL/GenBank/DDBJ databases">
        <authorList>
            <person name="Ju K.-S."/>
            <person name="Doroghazi J.R."/>
            <person name="Metcalf W.W."/>
        </authorList>
    </citation>
    <scope>NUCLEOTIDE SEQUENCE [LARGE SCALE GENOMIC DNA]</scope>
    <source>
        <strain evidence="3">NRRL 3151</strain>
    </source>
</reference>